<feature type="transmembrane region" description="Helical" evidence="1">
    <location>
        <begin position="6"/>
        <end position="26"/>
    </location>
</feature>
<dbReference type="AlphaFoldDB" id="A0A5C7FRA6"/>
<keyword evidence="1" id="KW-1133">Transmembrane helix</keyword>
<name>A0A5C7FRA6_9BACI</name>
<dbReference type="KEGG" id="ahal:FTX54_008740"/>
<dbReference type="EMBL" id="CP144914">
    <property type="protein sequence ID" value="WWD78529.1"/>
    <property type="molecule type" value="Genomic_DNA"/>
</dbReference>
<reference evidence="2 3" key="1">
    <citation type="submission" date="2024-01" db="EMBL/GenBank/DDBJ databases">
        <title>Complete Genome Sequence of Alkalicoccus halolimnae BZ-SZ-XJ29T, a Moderately Halophilic Bacterium Isolated from a Salt Lake.</title>
        <authorList>
            <person name="Zhao B."/>
        </authorList>
    </citation>
    <scope>NUCLEOTIDE SEQUENCE [LARGE SCALE GENOMIC DNA]</scope>
    <source>
        <strain evidence="2 3">BZ-SZ-XJ29</strain>
    </source>
</reference>
<proteinExistence type="predicted"/>
<evidence type="ECO:0000313" key="2">
    <source>
        <dbReference type="EMBL" id="WWD78529.1"/>
    </source>
</evidence>
<dbReference type="OrthoDB" id="2889317at2"/>
<feature type="transmembrane region" description="Helical" evidence="1">
    <location>
        <begin position="47"/>
        <end position="67"/>
    </location>
</feature>
<keyword evidence="1" id="KW-0812">Transmembrane</keyword>
<sequence>MNMTPYLIIAGIICIIALVLTIAIGMNPQDDNYNNADKTKKHFINLTLIYAVVFIPAILMIFVYFIIR</sequence>
<dbReference type="RefSeq" id="WP_147802222.1">
    <property type="nucleotide sequence ID" value="NZ_CP144914.1"/>
</dbReference>
<dbReference type="Proteomes" id="UP000321816">
    <property type="component" value="Chromosome"/>
</dbReference>
<gene>
    <name evidence="2" type="ORF">FTX54_008740</name>
</gene>
<evidence type="ECO:0000256" key="1">
    <source>
        <dbReference type="SAM" id="Phobius"/>
    </source>
</evidence>
<keyword evidence="1" id="KW-0472">Membrane</keyword>
<organism evidence="2 3">
    <name type="scientific">Alkalicoccus halolimnae</name>
    <dbReference type="NCBI Taxonomy" id="1667239"/>
    <lineage>
        <taxon>Bacteria</taxon>
        <taxon>Bacillati</taxon>
        <taxon>Bacillota</taxon>
        <taxon>Bacilli</taxon>
        <taxon>Bacillales</taxon>
        <taxon>Bacillaceae</taxon>
        <taxon>Alkalicoccus</taxon>
    </lineage>
</organism>
<evidence type="ECO:0008006" key="4">
    <source>
        <dbReference type="Google" id="ProtNLM"/>
    </source>
</evidence>
<keyword evidence="3" id="KW-1185">Reference proteome</keyword>
<evidence type="ECO:0000313" key="3">
    <source>
        <dbReference type="Proteomes" id="UP000321816"/>
    </source>
</evidence>
<accession>A0A5C7FRA6</accession>
<protein>
    <recommendedName>
        <fullName evidence="4">BshB3 potential contributor to bacillithiol synthesis</fullName>
    </recommendedName>
</protein>